<gene>
    <name evidence="2" type="ORF">NliqN6_1667</name>
</gene>
<feature type="compositionally biased region" description="Polar residues" evidence="1">
    <location>
        <begin position="351"/>
        <end position="360"/>
    </location>
</feature>
<name>A0A8H3TQC6_9TREE</name>
<accession>A0A8H3TQC6</accession>
<dbReference type="GO" id="GO:0035303">
    <property type="term" value="P:regulation of dephosphorylation"/>
    <property type="evidence" value="ECO:0007669"/>
    <property type="project" value="TreeGrafter"/>
</dbReference>
<dbReference type="PANTHER" id="PTHR10933">
    <property type="entry name" value="IMMUNOGLOBULIN-BINDING PROTEIN 1"/>
    <property type="match status" value="1"/>
</dbReference>
<organism evidence="2 3">
    <name type="scientific">Naganishia liquefaciens</name>
    <dbReference type="NCBI Taxonomy" id="104408"/>
    <lineage>
        <taxon>Eukaryota</taxon>
        <taxon>Fungi</taxon>
        <taxon>Dikarya</taxon>
        <taxon>Basidiomycota</taxon>
        <taxon>Agaricomycotina</taxon>
        <taxon>Tremellomycetes</taxon>
        <taxon>Filobasidiales</taxon>
        <taxon>Filobasidiaceae</taxon>
        <taxon>Naganishia</taxon>
    </lineage>
</organism>
<dbReference type="GO" id="GO:0009966">
    <property type="term" value="P:regulation of signal transduction"/>
    <property type="evidence" value="ECO:0007669"/>
    <property type="project" value="InterPro"/>
</dbReference>
<feature type="region of interest" description="Disordered" evidence="1">
    <location>
        <begin position="343"/>
        <end position="406"/>
    </location>
</feature>
<dbReference type="Gene3D" id="1.25.40.540">
    <property type="entry name" value="TAP42-like family"/>
    <property type="match status" value="1"/>
</dbReference>
<feature type="region of interest" description="Disordered" evidence="1">
    <location>
        <begin position="238"/>
        <end position="265"/>
    </location>
</feature>
<keyword evidence="3" id="KW-1185">Reference proteome</keyword>
<reference evidence="2" key="1">
    <citation type="submission" date="2020-07" db="EMBL/GenBank/DDBJ databases">
        <title>Draft Genome Sequence of a Deep-Sea Yeast, Naganishia (Cryptococcus) liquefaciens strain N6.</title>
        <authorList>
            <person name="Han Y.W."/>
            <person name="Kajitani R."/>
            <person name="Morimoto H."/>
            <person name="Parhat M."/>
            <person name="Tsubouchi H."/>
            <person name="Bakenova O."/>
            <person name="Ogata M."/>
            <person name="Argunhan B."/>
            <person name="Aoki R."/>
            <person name="Kajiwara S."/>
            <person name="Itoh T."/>
            <person name="Iwasaki H."/>
        </authorList>
    </citation>
    <scope>NUCLEOTIDE SEQUENCE</scope>
    <source>
        <strain evidence="2">N6</strain>
    </source>
</reference>
<sequence>MSSTNSLTLPALLSQTLTSLLPIFDDTLSTSLPQAQSLLRTSLADLGLARRMIDALGIFSDNESMEDVGDGEMVYMCVDWIVGEVQGRLNGEGLKERIQILERSQEAYEAFLWLLETYEFPLQDGQTYGGATTSIPQDPAGRREAKIKQFKMEKALKEKVSAATGVSIISSAFPAILALINPSSATPTSVNPESTLPQREATIALLSLLLTQSHTALASIAQELSLLRSASMSAHIEADEREQLKRERREAQRKQEGERSGLKEDEMWRLDAPVRFGRGRGGKVAELIDDRGKPMQPFTILPSTGLQNLSDRARLQSEVFRSSHRLPTMTIDEYLEEERQRGNIITGGGPQQDSQLTESEQLALDAEDDGTLAGESKAEQKRLKDEKWARYTDTHRKGEGNTLNRG</sequence>
<proteinExistence type="predicted"/>
<dbReference type="GO" id="GO:0051721">
    <property type="term" value="F:protein phosphatase 2A binding"/>
    <property type="evidence" value="ECO:0007669"/>
    <property type="project" value="TreeGrafter"/>
</dbReference>
<evidence type="ECO:0000313" key="3">
    <source>
        <dbReference type="Proteomes" id="UP000620104"/>
    </source>
</evidence>
<evidence type="ECO:0000313" key="2">
    <source>
        <dbReference type="EMBL" id="GHJ85265.1"/>
    </source>
</evidence>
<feature type="compositionally biased region" description="Basic and acidic residues" evidence="1">
    <location>
        <begin position="376"/>
        <end position="399"/>
    </location>
</feature>
<comment type="caution">
    <text evidence="2">The sequence shown here is derived from an EMBL/GenBank/DDBJ whole genome shotgun (WGS) entry which is preliminary data.</text>
</comment>
<dbReference type="Pfam" id="PF04177">
    <property type="entry name" value="TAP42"/>
    <property type="match status" value="1"/>
</dbReference>
<dbReference type="Proteomes" id="UP000620104">
    <property type="component" value="Unassembled WGS sequence"/>
</dbReference>
<protein>
    <submittedName>
        <fullName evidence="2">Uncharacterized protein</fullName>
    </submittedName>
</protein>
<dbReference type="AlphaFoldDB" id="A0A8H3TQC6"/>
<dbReference type="InterPro" id="IPR038511">
    <property type="entry name" value="TAP42/TAP46-like_sf"/>
</dbReference>
<dbReference type="OrthoDB" id="10261753at2759"/>
<evidence type="ECO:0000256" key="1">
    <source>
        <dbReference type="SAM" id="MobiDB-lite"/>
    </source>
</evidence>
<dbReference type="GO" id="GO:0005829">
    <property type="term" value="C:cytosol"/>
    <property type="evidence" value="ECO:0007669"/>
    <property type="project" value="TreeGrafter"/>
</dbReference>
<dbReference type="EMBL" id="BLZA01000011">
    <property type="protein sequence ID" value="GHJ85265.1"/>
    <property type="molecule type" value="Genomic_DNA"/>
</dbReference>
<dbReference type="PANTHER" id="PTHR10933:SF9">
    <property type="entry name" value="IMMUNOGLOBULIN-BINDING PROTEIN 1"/>
    <property type="match status" value="1"/>
</dbReference>
<dbReference type="InterPro" id="IPR007304">
    <property type="entry name" value="TAP46-like"/>
</dbReference>